<evidence type="ECO:0000313" key="1">
    <source>
        <dbReference type="EMBL" id="VVN47898.1"/>
    </source>
</evidence>
<dbReference type="AlphaFoldDB" id="A0A5E6Y265"/>
<proteinExistence type="predicted"/>
<protein>
    <submittedName>
        <fullName evidence="1">Uncharacterized protein</fullName>
    </submittedName>
</protein>
<organism evidence="1 2">
    <name type="scientific">Pseudomonas fluorescens</name>
    <dbReference type="NCBI Taxonomy" id="294"/>
    <lineage>
        <taxon>Bacteria</taxon>
        <taxon>Pseudomonadati</taxon>
        <taxon>Pseudomonadota</taxon>
        <taxon>Gammaproteobacteria</taxon>
        <taxon>Pseudomonadales</taxon>
        <taxon>Pseudomonadaceae</taxon>
        <taxon>Pseudomonas</taxon>
    </lineage>
</organism>
<sequence>MDVTRILDSEGELLNILHDLNALEWRKYGQRNPEVWRGDHFEREDRSRFPPYIAFRFEKESEYIISILNEVIGSYNGLISWVLMGRERYASSGMNWVIEPAYIKEVEAKAQSLGQSSESYLAKYEPEFGPIAFEDLVGLTEYIRKKFSELNISANEL</sequence>
<name>A0A5E6Y265_PSEFL</name>
<evidence type="ECO:0000313" key="2">
    <source>
        <dbReference type="Proteomes" id="UP000327167"/>
    </source>
</evidence>
<accession>A0A5E6Y265</accession>
<dbReference type="Proteomes" id="UP000327167">
    <property type="component" value="Unassembled WGS sequence"/>
</dbReference>
<dbReference type="RefSeq" id="WP_150652994.1">
    <property type="nucleotide sequence ID" value="NZ_CABVHJ010000042.1"/>
</dbReference>
<gene>
    <name evidence="1" type="ORF">PS655_06025</name>
</gene>
<reference evidence="1 2" key="1">
    <citation type="submission" date="2019-09" db="EMBL/GenBank/DDBJ databases">
        <authorList>
            <person name="Chandra G."/>
            <person name="Truman W A."/>
        </authorList>
    </citation>
    <scope>NUCLEOTIDE SEQUENCE [LARGE SCALE GENOMIC DNA]</scope>
    <source>
        <strain evidence="1">PS655</strain>
    </source>
</reference>
<dbReference type="EMBL" id="CABVHJ010000042">
    <property type="protein sequence ID" value="VVN47898.1"/>
    <property type="molecule type" value="Genomic_DNA"/>
</dbReference>